<comment type="similarity">
    <text evidence="6 7">Belongs to the class I-like SAM-binding methyltransferase superfamily. rRNA adenine N(6)-methyltransferase family.</text>
</comment>
<accession>A0A6U0EJY3</accession>
<dbReference type="InterPro" id="IPR001737">
    <property type="entry name" value="KsgA/Erm"/>
</dbReference>
<evidence type="ECO:0000313" key="10">
    <source>
        <dbReference type="EMBL" id="CAD8583281.1"/>
    </source>
</evidence>
<evidence type="ECO:0000256" key="6">
    <source>
        <dbReference type="PROSITE-ProRule" id="PRU01026"/>
    </source>
</evidence>
<feature type="domain" description="Ribosomal RNA adenine methylase transferase N-terminal" evidence="9">
    <location>
        <begin position="107"/>
        <end position="287"/>
    </location>
</feature>
<feature type="compositionally biased region" description="Low complexity" evidence="8">
    <location>
        <begin position="1"/>
        <end position="29"/>
    </location>
</feature>
<evidence type="ECO:0000256" key="5">
    <source>
        <dbReference type="ARBA" id="ARBA00022884"/>
    </source>
</evidence>
<dbReference type="SUPFAM" id="SSF53335">
    <property type="entry name" value="S-adenosyl-L-methionine-dependent methyltransferases"/>
    <property type="match status" value="1"/>
</dbReference>
<dbReference type="GO" id="GO:0003723">
    <property type="term" value="F:RNA binding"/>
    <property type="evidence" value="ECO:0007669"/>
    <property type="project" value="UniProtKB-UniRule"/>
</dbReference>
<keyword evidence="2 6" id="KW-0489">Methyltransferase</keyword>
<evidence type="ECO:0000256" key="4">
    <source>
        <dbReference type="ARBA" id="ARBA00022691"/>
    </source>
</evidence>
<dbReference type="Gene3D" id="3.40.50.150">
    <property type="entry name" value="Vaccinia Virus protein VP39"/>
    <property type="match status" value="1"/>
</dbReference>
<dbReference type="PANTHER" id="PTHR11727:SF27">
    <property type="entry name" value="RIBOSOMAL RNA SMALL SUBUNIT METHYLTRANSFERASE, CHLOROPLASTIC"/>
    <property type="match status" value="1"/>
</dbReference>
<dbReference type="PANTHER" id="PTHR11727">
    <property type="entry name" value="DIMETHYLADENOSINE TRANSFERASE"/>
    <property type="match status" value="1"/>
</dbReference>
<evidence type="ECO:0000259" key="9">
    <source>
        <dbReference type="SMART" id="SM00650"/>
    </source>
</evidence>
<evidence type="ECO:0000256" key="3">
    <source>
        <dbReference type="ARBA" id="ARBA00022679"/>
    </source>
</evidence>
<dbReference type="HAMAP" id="MF_00607">
    <property type="entry name" value="16SrRNA_methyltr_A"/>
    <property type="match status" value="1"/>
</dbReference>
<organism evidence="10">
    <name type="scientific">Ostreococcus mediterraneus</name>
    <dbReference type="NCBI Taxonomy" id="1486918"/>
    <lineage>
        <taxon>Eukaryota</taxon>
        <taxon>Viridiplantae</taxon>
        <taxon>Chlorophyta</taxon>
        <taxon>Mamiellophyceae</taxon>
        <taxon>Mamiellales</taxon>
        <taxon>Bathycoccaceae</taxon>
        <taxon>Ostreococcus</taxon>
    </lineage>
</organism>
<dbReference type="AlphaFoldDB" id="A0A6U0EJY3"/>
<evidence type="ECO:0000256" key="1">
    <source>
        <dbReference type="ARBA" id="ARBA00022552"/>
    </source>
</evidence>
<feature type="region of interest" description="Disordered" evidence="8">
    <location>
        <begin position="1"/>
        <end position="34"/>
    </location>
</feature>
<dbReference type="InterPro" id="IPR011530">
    <property type="entry name" value="rRNA_adenine_dimethylase"/>
</dbReference>
<dbReference type="InterPro" id="IPR020598">
    <property type="entry name" value="rRNA_Ade_methylase_Trfase_N"/>
</dbReference>
<dbReference type="InterPro" id="IPR029063">
    <property type="entry name" value="SAM-dependent_MTases_sf"/>
</dbReference>
<feature type="binding site" evidence="6">
    <location>
        <position position="100"/>
    </location>
    <ligand>
        <name>S-adenosyl-L-methionine</name>
        <dbReference type="ChEBI" id="CHEBI:59789"/>
    </ligand>
</feature>
<gene>
    <name evidence="10" type="ORF">OMED0929_LOCUS4305</name>
</gene>
<protein>
    <recommendedName>
        <fullName evidence="7">rRNA adenine N(6)-methyltransferase</fullName>
        <ecNumber evidence="7">2.1.1.-</ecNumber>
    </recommendedName>
</protein>
<evidence type="ECO:0000256" key="8">
    <source>
        <dbReference type="SAM" id="MobiDB-lite"/>
    </source>
</evidence>
<dbReference type="SMART" id="SM00650">
    <property type="entry name" value="rADc"/>
    <property type="match status" value="1"/>
</dbReference>
<keyword evidence="4 6" id="KW-0949">S-adenosyl-L-methionine</keyword>
<dbReference type="NCBIfam" id="TIGR00755">
    <property type="entry name" value="ksgA"/>
    <property type="match status" value="1"/>
</dbReference>
<sequence length="365" mass="41074">MATTMTTSGTAVVRGGAARARTRRTTGCARHGDRARRCDGRGRGMMIVTAAGGRPVRLSKNKKRAKEEMIAQKKETKADGALRGRVADADHEARRWLGQHFLVDNSVVLDAIEAAELKEGDRILEIGPGTGNLTAEMLSRGVRITAVEKDRNLAEKLREGLCKEYPEHLELIEGDFLKWDGLEDAFRRSDPGQPRAKVVANIPYNITTDVLKVLLPMGQTFEDMIFMFQEEVAQRLVNDDAGGGDYRAMSVRVHYYSKPYYIRPVLRDCFMPPPNVESCLIGFKPKEPHELLSLSGTDKQFFTFVQACFAQKRKMLRNNLKAVCDDATMEEAFNVIAREPKVRPQELTMEEYVKLFNFIRSRGDA</sequence>
<dbReference type="PROSITE" id="PS51689">
    <property type="entry name" value="SAM_RNA_A_N6_MT"/>
    <property type="match status" value="1"/>
</dbReference>
<dbReference type="Pfam" id="PF00398">
    <property type="entry name" value="RrnaAD"/>
    <property type="match status" value="1"/>
</dbReference>
<evidence type="ECO:0000256" key="7">
    <source>
        <dbReference type="RuleBase" id="RU362106"/>
    </source>
</evidence>
<feature type="binding site" evidence="6">
    <location>
        <position position="175"/>
    </location>
    <ligand>
        <name>S-adenosyl-L-methionine</name>
        <dbReference type="ChEBI" id="CHEBI:59789"/>
    </ligand>
</feature>
<dbReference type="GO" id="GO:0000179">
    <property type="term" value="F:rRNA (adenine-N6,N6-)-dimethyltransferase activity"/>
    <property type="evidence" value="ECO:0007669"/>
    <property type="project" value="UniProtKB-UniRule"/>
</dbReference>
<evidence type="ECO:0000256" key="2">
    <source>
        <dbReference type="ARBA" id="ARBA00022603"/>
    </source>
</evidence>
<feature type="binding site" evidence="6">
    <location>
        <position position="102"/>
    </location>
    <ligand>
        <name>S-adenosyl-L-methionine</name>
        <dbReference type="ChEBI" id="CHEBI:59789"/>
    </ligand>
</feature>
<dbReference type="Gene3D" id="1.10.8.100">
    <property type="entry name" value="Ribosomal RNA adenine dimethylase-like, domain 2"/>
    <property type="match status" value="1"/>
</dbReference>
<dbReference type="EC" id="2.1.1.-" evidence="7"/>
<dbReference type="InterPro" id="IPR023165">
    <property type="entry name" value="rRNA_Ade_diMease-like_C"/>
</dbReference>
<dbReference type="EMBL" id="HBEW01005128">
    <property type="protein sequence ID" value="CAD8583281.1"/>
    <property type="molecule type" value="Transcribed_RNA"/>
</dbReference>
<dbReference type="PROSITE" id="PS01131">
    <property type="entry name" value="RRNA_A_DIMETH"/>
    <property type="match status" value="1"/>
</dbReference>
<keyword evidence="3 6" id="KW-0808">Transferase</keyword>
<dbReference type="InterPro" id="IPR020596">
    <property type="entry name" value="rRNA_Ade_Mease_Trfase_CS"/>
</dbReference>
<proteinExistence type="inferred from homology"/>
<feature type="binding site" evidence="6">
    <location>
        <position position="201"/>
    </location>
    <ligand>
        <name>S-adenosyl-L-methionine</name>
        <dbReference type="ChEBI" id="CHEBI:59789"/>
    </ligand>
</feature>
<feature type="binding site" evidence="6">
    <location>
        <position position="127"/>
    </location>
    <ligand>
        <name>S-adenosyl-L-methionine</name>
        <dbReference type="ChEBI" id="CHEBI:59789"/>
    </ligand>
</feature>
<feature type="binding site" evidence="6">
    <location>
        <position position="148"/>
    </location>
    <ligand>
        <name>S-adenosyl-L-methionine</name>
        <dbReference type="ChEBI" id="CHEBI:59789"/>
    </ligand>
</feature>
<keyword evidence="5 6" id="KW-0694">RNA-binding</keyword>
<name>A0A6U0EJY3_9CHLO</name>
<dbReference type="CDD" id="cd02440">
    <property type="entry name" value="AdoMet_MTases"/>
    <property type="match status" value="1"/>
</dbReference>
<keyword evidence="1 7" id="KW-0698">rRNA processing</keyword>
<reference evidence="10" key="1">
    <citation type="submission" date="2021-01" db="EMBL/GenBank/DDBJ databases">
        <authorList>
            <person name="Corre E."/>
            <person name="Pelletier E."/>
            <person name="Niang G."/>
            <person name="Scheremetjew M."/>
            <person name="Finn R."/>
            <person name="Kale V."/>
            <person name="Holt S."/>
            <person name="Cochrane G."/>
            <person name="Meng A."/>
            <person name="Brown T."/>
            <person name="Cohen L."/>
        </authorList>
    </citation>
    <scope>NUCLEOTIDE SEQUENCE</scope>
    <source>
        <strain evidence="10">Clade-D-RCC2572</strain>
    </source>
</reference>